<dbReference type="InterPro" id="IPR030953">
    <property type="entry name" value="Glycosyl_450act"/>
</dbReference>
<evidence type="ECO:0000313" key="7">
    <source>
        <dbReference type="EMBL" id="GAA4184172.1"/>
    </source>
</evidence>
<accession>A0ABP8AHT7</accession>
<dbReference type="PANTHER" id="PTHR48050:SF13">
    <property type="entry name" value="STEROL 3-BETA-GLUCOSYLTRANSFERASE UGT80A2"/>
    <property type="match status" value="1"/>
</dbReference>
<keyword evidence="3" id="KW-0808">Transferase</keyword>
<comment type="caution">
    <text evidence="7">The sequence shown here is derived from an EMBL/GenBank/DDBJ whole genome shotgun (WGS) entry which is preliminary data.</text>
</comment>
<protein>
    <submittedName>
        <fullName evidence="7">DUF1205 domain-containing protein</fullName>
    </submittedName>
</protein>
<reference evidence="8" key="1">
    <citation type="journal article" date="2019" name="Int. J. Syst. Evol. Microbiol.">
        <title>The Global Catalogue of Microorganisms (GCM) 10K type strain sequencing project: providing services to taxonomists for standard genome sequencing and annotation.</title>
        <authorList>
            <consortium name="The Broad Institute Genomics Platform"/>
            <consortium name="The Broad Institute Genome Sequencing Center for Infectious Disease"/>
            <person name="Wu L."/>
            <person name="Ma J."/>
        </authorList>
    </citation>
    <scope>NUCLEOTIDE SEQUENCE [LARGE SCALE GENOMIC DNA]</scope>
    <source>
        <strain evidence="8">JCM 17388</strain>
    </source>
</reference>
<dbReference type="InterPro" id="IPR050426">
    <property type="entry name" value="Glycosyltransferase_28"/>
</dbReference>
<proteinExistence type="inferred from homology"/>
<evidence type="ECO:0000259" key="5">
    <source>
        <dbReference type="Pfam" id="PF06722"/>
    </source>
</evidence>
<sequence>MRVLFTTFAASTHLYNMVPLAWALRAAGHEVCVASRPNIQADILAAGLTAVSVGDEIDMVNDAKMLEQLPDDGTPYRMGYDIAELRPEKLTLEYVRDTLGLYSSFISEYQANQAMLDDLVRFARSWKPDLVIWDALTYVGPVAARVTGAAHARMLFGMDHFARMRELFHRLRAQNPDGPQNDPMGDWLAGRLAPFGHEFGEEMVTGQLTIDPLPSWMRISGDLPVLPVRFVPYNGPSTIPDWLAEPPRAPRVCLTFGVTARNVGLHHMRIDELLQAVAGLDVEVIATLNAEQLESVSSVPDNVHVHDFVPLNALLPSCSAVVHHLGASTMGTAIVHGVPQLLVPGNLWGEPQMARLLEEHGAALFIAPEELSPETLTSNLARLLDDPSFTEGAAQIQKEMLTRPSPGDVVSTLEQLVVRHATTGG</sequence>
<dbReference type="InterPro" id="IPR010610">
    <property type="entry name" value="EryCIII-like_C"/>
</dbReference>
<dbReference type="Pfam" id="PF21036">
    <property type="entry name" value="EryCIII-like_N"/>
    <property type="match status" value="1"/>
</dbReference>
<feature type="domain" description="Erythromycin biosynthesis protein CIII-like C-terminal" evidence="5">
    <location>
        <begin position="272"/>
        <end position="416"/>
    </location>
</feature>
<evidence type="ECO:0000256" key="1">
    <source>
        <dbReference type="ARBA" id="ARBA00006962"/>
    </source>
</evidence>
<keyword evidence="2" id="KW-0328">Glycosyltransferase</keyword>
<dbReference type="InterPro" id="IPR048284">
    <property type="entry name" value="EryCIII-like_N"/>
</dbReference>
<gene>
    <name evidence="7" type="ORF">GCM10022252_12630</name>
</gene>
<organism evidence="7 8">
    <name type="scientific">Streptosporangium oxazolinicum</name>
    <dbReference type="NCBI Taxonomy" id="909287"/>
    <lineage>
        <taxon>Bacteria</taxon>
        <taxon>Bacillati</taxon>
        <taxon>Actinomycetota</taxon>
        <taxon>Actinomycetes</taxon>
        <taxon>Streptosporangiales</taxon>
        <taxon>Streptosporangiaceae</taxon>
        <taxon>Streptosporangium</taxon>
    </lineage>
</organism>
<evidence type="ECO:0000256" key="3">
    <source>
        <dbReference type="ARBA" id="ARBA00022679"/>
    </source>
</evidence>
<dbReference type="CDD" id="cd03784">
    <property type="entry name" value="GT1_Gtf-like"/>
    <property type="match status" value="1"/>
</dbReference>
<keyword evidence="4" id="KW-0045">Antibiotic biosynthesis</keyword>
<feature type="domain" description="Erythromycin biosynthesis protein CIII-like N-terminal" evidence="6">
    <location>
        <begin position="22"/>
        <end position="257"/>
    </location>
</feature>
<dbReference type="EMBL" id="BAABAQ010000002">
    <property type="protein sequence ID" value="GAA4184172.1"/>
    <property type="molecule type" value="Genomic_DNA"/>
</dbReference>
<evidence type="ECO:0000313" key="8">
    <source>
        <dbReference type="Proteomes" id="UP001501251"/>
    </source>
</evidence>
<dbReference type="SUPFAM" id="SSF53756">
    <property type="entry name" value="UDP-Glycosyltransferase/glycogen phosphorylase"/>
    <property type="match status" value="1"/>
</dbReference>
<dbReference type="Gene3D" id="3.40.50.2000">
    <property type="entry name" value="Glycogen Phosphorylase B"/>
    <property type="match status" value="2"/>
</dbReference>
<dbReference type="Pfam" id="PF06722">
    <property type="entry name" value="EryCIII-like_C"/>
    <property type="match status" value="1"/>
</dbReference>
<keyword evidence="8" id="KW-1185">Reference proteome</keyword>
<dbReference type="PANTHER" id="PTHR48050">
    <property type="entry name" value="STEROL 3-BETA-GLUCOSYLTRANSFERASE"/>
    <property type="match status" value="1"/>
</dbReference>
<dbReference type="InterPro" id="IPR002213">
    <property type="entry name" value="UDP_glucos_trans"/>
</dbReference>
<name>A0ABP8AHT7_9ACTN</name>
<comment type="similarity">
    <text evidence="1">Belongs to the glycosyltransferase 28 family.</text>
</comment>
<dbReference type="Proteomes" id="UP001501251">
    <property type="component" value="Unassembled WGS sequence"/>
</dbReference>
<evidence type="ECO:0000256" key="4">
    <source>
        <dbReference type="ARBA" id="ARBA00023194"/>
    </source>
</evidence>
<evidence type="ECO:0000259" key="6">
    <source>
        <dbReference type="Pfam" id="PF21036"/>
    </source>
</evidence>
<evidence type="ECO:0000256" key="2">
    <source>
        <dbReference type="ARBA" id="ARBA00022676"/>
    </source>
</evidence>
<dbReference type="NCBIfam" id="TIGR04516">
    <property type="entry name" value="glycosyl_450act"/>
    <property type="match status" value="1"/>
</dbReference>